<feature type="region of interest" description="Disordered" evidence="1">
    <location>
        <begin position="55"/>
        <end position="82"/>
    </location>
</feature>
<reference evidence="4" key="1">
    <citation type="submission" date="2016-11" db="UniProtKB">
        <authorList>
            <consortium name="WormBaseParasite"/>
        </authorList>
    </citation>
    <scope>IDENTIFICATION</scope>
</reference>
<evidence type="ECO:0000313" key="3">
    <source>
        <dbReference type="Proteomes" id="UP000095283"/>
    </source>
</evidence>
<keyword evidence="2" id="KW-1133">Transmembrane helix</keyword>
<evidence type="ECO:0000313" key="4">
    <source>
        <dbReference type="WBParaSite" id="Hba_05306"/>
    </source>
</evidence>
<sequence>MYARALYKSFYISAYDFDPIGLRSNSFWYFVIPIAIVFIVLVICAIIWLRSNQEPSTSKCLTGKPPPPPRIPPPVTPAEYQQSHNHLGNQEYSLEKTRHVSPVILNNSMFQQKFPMGIATLDRKNIQKAQRGYDEMPNLYDSGSPQPYWHHIKGNSQSIYMPTSGNYRTLEVTFTIGSVILKGNTFLRFAVMTILSKNVRLLHTEDEL</sequence>
<keyword evidence="2" id="KW-0472">Membrane</keyword>
<dbReference type="WBParaSite" id="Hba_05306">
    <property type="protein sequence ID" value="Hba_05306"/>
    <property type="gene ID" value="Hba_05306"/>
</dbReference>
<dbReference type="Proteomes" id="UP000095283">
    <property type="component" value="Unplaced"/>
</dbReference>
<dbReference type="AlphaFoldDB" id="A0A1I7WJV5"/>
<evidence type="ECO:0000256" key="1">
    <source>
        <dbReference type="SAM" id="MobiDB-lite"/>
    </source>
</evidence>
<keyword evidence="3" id="KW-1185">Reference proteome</keyword>
<accession>A0A1I7WJV5</accession>
<proteinExistence type="predicted"/>
<feature type="compositionally biased region" description="Pro residues" evidence="1">
    <location>
        <begin position="64"/>
        <end position="76"/>
    </location>
</feature>
<protein>
    <submittedName>
        <fullName evidence="4">F5/8 type C domain-containing protein</fullName>
    </submittedName>
</protein>
<organism evidence="3 4">
    <name type="scientific">Heterorhabditis bacteriophora</name>
    <name type="common">Entomopathogenic nematode worm</name>
    <dbReference type="NCBI Taxonomy" id="37862"/>
    <lineage>
        <taxon>Eukaryota</taxon>
        <taxon>Metazoa</taxon>
        <taxon>Ecdysozoa</taxon>
        <taxon>Nematoda</taxon>
        <taxon>Chromadorea</taxon>
        <taxon>Rhabditida</taxon>
        <taxon>Rhabditina</taxon>
        <taxon>Rhabditomorpha</taxon>
        <taxon>Strongyloidea</taxon>
        <taxon>Heterorhabditidae</taxon>
        <taxon>Heterorhabditis</taxon>
    </lineage>
</organism>
<evidence type="ECO:0000256" key="2">
    <source>
        <dbReference type="SAM" id="Phobius"/>
    </source>
</evidence>
<name>A0A1I7WJV5_HETBA</name>
<feature type="transmembrane region" description="Helical" evidence="2">
    <location>
        <begin position="27"/>
        <end position="49"/>
    </location>
</feature>
<keyword evidence="2" id="KW-0812">Transmembrane</keyword>